<feature type="domain" description="YjiS-like" evidence="1">
    <location>
        <begin position="19"/>
        <end position="51"/>
    </location>
</feature>
<dbReference type="InterPro" id="IPR009506">
    <property type="entry name" value="YjiS-like"/>
</dbReference>
<evidence type="ECO:0000313" key="2">
    <source>
        <dbReference type="EMBL" id="MBP1851017.1"/>
    </source>
</evidence>
<keyword evidence="3" id="KW-1185">Reference proteome</keyword>
<dbReference type="Proteomes" id="UP000759443">
    <property type="component" value="Unassembled WGS sequence"/>
</dbReference>
<sequence length="63" mass="7624">MADDSADTGVARGLRHRLWLCLWRWRHRRRSRRHLMALDDRLLADIGLSRSVAKRQGERHFWC</sequence>
<dbReference type="EMBL" id="JAGGJU010000006">
    <property type="protein sequence ID" value="MBP1851017.1"/>
    <property type="molecule type" value="Genomic_DNA"/>
</dbReference>
<gene>
    <name evidence="2" type="ORF">J2Z17_002460</name>
</gene>
<reference evidence="2 3" key="1">
    <citation type="submission" date="2021-03" db="EMBL/GenBank/DDBJ databases">
        <title>Genomic Encyclopedia of Type Strains, Phase IV (KMG-IV): sequencing the most valuable type-strain genomes for metagenomic binning, comparative biology and taxonomic classification.</title>
        <authorList>
            <person name="Goeker M."/>
        </authorList>
    </citation>
    <scope>NUCLEOTIDE SEQUENCE [LARGE SCALE GENOMIC DNA]</scope>
    <source>
        <strain evidence="2 3">DSM 21600</strain>
    </source>
</reference>
<evidence type="ECO:0000313" key="3">
    <source>
        <dbReference type="Proteomes" id="UP000759443"/>
    </source>
</evidence>
<evidence type="ECO:0000259" key="1">
    <source>
        <dbReference type="Pfam" id="PF06568"/>
    </source>
</evidence>
<comment type="caution">
    <text evidence="2">The sequence shown here is derived from an EMBL/GenBank/DDBJ whole genome shotgun (WGS) entry which is preliminary data.</text>
</comment>
<name>A0ABS4DZA3_9HYPH</name>
<dbReference type="RefSeq" id="WP_209945326.1">
    <property type="nucleotide sequence ID" value="NZ_JAGGJU010000006.1"/>
</dbReference>
<proteinExistence type="predicted"/>
<dbReference type="Pfam" id="PF06568">
    <property type="entry name" value="YjiS-like"/>
    <property type="match status" value="1"/>
</dbReference>
<accession>A0ABS4DZA3</accession>
<organism evidence="2 3">
    <name type="scientific">Rhizobium halophytocola</name>
    <dbReference type="NCBI Taxonomy" id="735519"/>
    <lineage>
        <taxon>Bacteria</taxon>
        <taxon>Pseudomonadati</taxon>
        <taxon>Pseudomonadota</taxon>
        <taxon>Alphaproteobacteria</taxon>
        <taxon>Hyphomicrobiales</taxon>
        <taxon>Rhizobiaceae</taxon>
        <taxon>Rhizobium/Agrobacterium group</taxon>
        <taxon>Rhizobium</taxon>
    </lineage>
</organism>
<protein>
    <submittedName>
        <fullName evidence="2">Uncharacterized protein YjiS (DUF1127 family)</fullName>
    </submittedName>
</protein>